<name>Q07T06_RHOP5</name>
<protein>
    <submittedName>
        <fullName evidence="1">Uncharacterized protein</fullName>
    </submittedName>
</protein>
<dbReference type="EMBL" id="CP000463">
    <property type="protein sequence ID" value="ABJ04928.1"/>
    <property type="molecule type" value="Genomic_DNA"/>
</dbReference>
<dbReference type="KEGG" id="rpe:RPE_0972"/>
<sequence length="72" mass="7890">MQNEISINGSYMQNLTARHVLTAEALRLGVETGWYSTKVSGTFVSGPHPSEAACNLKIKEFNPPPEKKKKAS</sequence>
<dbReference type="HOGENOM" id="CLU_2767693_0_0_5"/>
<dbReference type="eggNOG" id="ENOG50313X5">
    <property type="taxonomic scope" value="Bacteria"/>
</dbReference>
<organism evidence="1">
    <name type="scientific">Rhodopseudomonas palustris (strain BisA53)</name>
    <dbReference type="NCBI Taxonomy" id="316055"/>
    <lineage>
        <taxon>Bacteria</taxon>
        <taxon>Pseudomonadati</taxon>
        <taxon>Pseudomonadota</taxon>
        <taxon>Alphaproteobacteria</taxon>
        <taxon>Hyphomicrobiales</taxon>
        <taxon>Nitrobacteraceae</taxon>
        <taxon>Rhodopseudomonas</taxon>
    </lineage>
</organism>
<gene>
    <name evidence="1" type="ordered locus">RPE_0972</name>
</gene>
<dbReference type="STRING" id="316055.RPE_0972"/>
<proteinExistence type="predicted"/>
<dbReference type="AlphaFoldDB" id="Q07T06"/>
<reference evidence="1" key="1">
    <citation type="submission" date="2006-09" db="EMBL/GenBank/DDBJ databases">
        <title>Complete sequence of Rhodopseudomonas palustris BisA53.</title>
        <authorList>
            <consortium name="US DOE Joint Genome Institute"/>
            <person name="Copeland A."/>
            <person name="Lucas S."/>
            <person name="Lapidus A."/>
            <person name="Barry K."/>
            <person name="Detter J.C."/>
            <person name="Glavina del Rio T."/>
            <person name="Hammon N."/>
            <person name="Israni S."/>
            <person name="Dalin E."/>
            <person name="Tice H."/>
            <person name="Pitluck S."/>
            <person name="Chain P."/>
            <person name="Malfatti S."/>
            <person name="Shin M."/>
            <person name="Vergez L."/>
            <person name="Schmutz J."/>
            <person name="Larimer F."/>
            <person name="Land M."/>
            <person name="Hauser L."/>
            <person name="Pelletier D.A."/>
            <person name="Kyrpides N."/>
            <person name="Kim E."/>
            <person name="Harwood C.S."/>
            <person name="Oda Y."/>
            <person name="Richardson P."/>
        </authorList>
    </citation>
    <scope>NUCLEOTIDE SEQUENCE [LARGE SCALE GENOMIC DNA]</scope>
    <source>
        <strain evidence="1">BisA53</strain>
    </source>
</reference>
<accession>Q07T06</accession>
<evidence type="ECO:0000313" key="1">
    <source>
        <dbReference type="EMBL" id="ABJ04928.1"/>
    </source>
</evidence>